<dbReference type="Gene3D" id="2.60.120.1130">
    <property type="match status" value="1"/>
</dbReference>
<proteinExistence type="predicted"/>
<feature type="domain" description="Transglutaminase-like" evidence="1">
    <location>
        <begin position="319"/>
        <end position="400"/>
    </location>
</feature>
<dbReference type="Pfam" id="PF01841">
    <property type="entry name" value="Transglut_core"/>
    <property type="match status" value="1"/>
</dbReference>
<dbReference type="InterPro" id="IPR024618">
    <property type="entry name" value="DUF3857"/>
</dbReference>
<keyword evidence="4" id="KW-1185">Reference proteome</keyword>
<comment type="caution">
    <text evidence="3">The sequence shown here is derived from an EMBL/GenBank/DDBJ whole genome shotgun (WGS) entry which is preliminary data.</text>
</comment>
<evidence type="ECO:0000313" key="4">
    <source>
        <dbReference type="Proteomes" id="UP000005551"/>
    </source>
</evidence>
<dbReference type="EMBL" id="AJYA01000013">
    <property type="protein sequence ID" value="EIM77734.1"/>
    <property type="molecule type" value="Genomic_DNA"/>
</dbReference>
<protein>
    <submittedName>
        <fullName evidence="3">Periplasmic protein</fullName>
    </submittedName>
</protein>
<sequence>MKSLFTIALFFGLLLQTGRLYAQSDLKFGKISPELLLHDHASDYPDDAALVLHHGTKGTIEYQSNLGFVIKYQVYKVVKILKKDGLTHGDLEIPYYTFQGSHDQVSSIKGNVYQAVNGKVQRTKIGREHVFDEAVSKNFALKKVSPPQVQEGAIVEISYELSSDLLHYVREWYFQDWIPTVWSEFNFEYPEYFQYAQTSQGYLPFTVSEYGEGSGNAMWTEKETVDSRLQRQSNYTTSNVRYTTRKMHLAIADVPAMRAEAFIDNPMSYASRIDLQLLHVQFPNSTRQTISGNWQDVATKLMQDEDFGKHLASSRFTRQLLPSIVDESDSPEEKVQKIYAHVTQKVAWEGSRGLYPGQSLEKVYKEGKGTVPEINLLLVALLQEANLPAYPVVGMSRDRGFLNQSYPVMHKLNYVTALVKLEGKDLVLDASDAAMPYGILPMRAINNAGLVIEPSGARWCELQNAKPNNTVALHELTLGPDGLTQEVQRNTFGYEGTYLRKKYLTEGPDHYREEQQAAAKDWHMHAFSVENPLDKELPFVQKMNLSGEKGLIYAGDQIFCSLFEDAYLTENPFKREERAYPIDFIYPSRRQTVVLLDIPEEYEMEELPGDKILEFRDKGIVYRYRCSMPSPTKIQIMISFQVQQTMHAATDYAALKQFFEDISEKQKEVIVLKKRTHEGL</sequence>
<dbReference type="InterPro" id="IPR038765">
    <property type="entry name" value="Papain-like_cys_pep_sf"/>
</dbReference>
<dbReference type="OrthoDB" id="98874at2"/>
<evidence type="ECO:0000313" key="3">
    <source>
        <dbReference type="EMBL" id="EIM77734.1"/>
    </source>
</evidence>
<dbReference type="Gene3D" id="3.10.620.30">
    <property type="match status" value="1"/>
</dbReference>
<feature type="domain" description="DUF3857" evidence="2">
    <location>
        <begin position="72"/>
        <end position="202"/>
    </location>
</feature>
<dbReference type="AlphaFoldDB" id="I5C7D2"/>
<gene>
    <name evidence="3" type="ORF">A3SI_06154</name>
</gene>
<dbReference type="Pfam" id="PF12969">
    <property type="entry name" value="DUF3857"/>
    <property type="match status" value="1"/>
</dbReference>
<dbReference type="Proteomes" id="UP000005551">
    <property type="component" value="Unassembled WGS sequence"/>
</dbReference>
<organism evidence="3 4">
    <name type="scientific">Nitritalea halalkaliphila LW7</name>
    <dbReference type="NCBI Taxonomy" id="1189621"/>
    <lineage>
        <taxon>Bacteria</taxon>
        <taxon>Pseudomonadati</taxon>
        <taxon>Bacteroidota</taxon>
        <taxon>Cytophagia</taxon>
        <taxon>Cytophagales</taxon>
        <taxon>Cyclobacteriaceae</taxon>
        <taxon>Nitritalea</taxon>
    </lineage>
</organism>
<reference evidence="3 4" key="1">
    <citation type="submission" date="2012-05" db="EMBL/GenBank/DDBJ databases">
        <title>Genome sequence of Nitritalea halalkaliphila LW7.</title>
        <authorList>
            <person name="Jangir P.K."/>
            <person name="Singh A."/>
            <person name="Shivaji S."/>
            <person name="Sharma R."/>
        </authorList>
    </citation>
    <scope>NUCLEOTIDE SEQUENCE [LARGE SCALE GENOMIC DNA]</scope>
    <source>
        <strain evidence="3 4">LW7</strain>
    </source>
</reference>
<dbReference type="InterPro" id="IPR002931">
    <property type="entry name" value="Transglutaminase-like"/>
</dbReference>
<evidence type="ECO:0000259" key="1">
    <source>
        <dbReference type="Pfam" id="PF01841"/>
    </source>
</evidence>
<dbReference type="SUPFAM" id="SSF54001">
    <property type="entry name" value="Cysteine proteinases"/>
    <property type="match status" value="1"/>
</dbReference>
<name>I5C7D2_9BACT</name>
<dbReference type="STRING" id="1189621.A3SI_06154"/>
<dbReference type="RefSeq" id="WP_009054046.1">
    <property type="nucleotide sequence ID" value="NZ_AJYA01000013.1"/>
</dbReference>
<accession>I5C7D2</accession>
<evidence type="ECO:0000259" key="2">
    <source>
        <dbReference type="Pfam" id="PF12969"/>
    </source>
</evidence>
<dbReference type="Gene3D" id="2.60.40.3140">
    <property type="match status" value="1"/>
</dbReference>